<gene>
    <name evidence="2" type="ORF">PsYK624_166780</name>
</gene>
<dbReference type="Proteomes" id="UP000703269">
    <property type="component" value="Unassembled WGS sequence"/>
</dbReference>
<protein>
    <submittedName>
        <fullName evidence="2">Uncharacterized protein</fullName>
    </submittedName>
</protein>
<evidence type="ECO:0000313" key="3">
    <source>
        <dbReference type="Proteomes" id="UP000703269"/>
    </source>
</evidence>
<comment type="caution">
    <text evidence="2">The sequence shown here is derived from an EMBL/GenBank/DDBJ whole genome shotgun (WGS) entry which is preliminary data.</text>
</comment>
<keyword evidence="3" id="KW-1185">Reference proteome</keyword>
<reference evidence="2 3" key="1">
    <citation type="submission" date="2021-08" db="EMBL/GenBank/DDBJ databases">
        <title>Draft Genome Sequence of Phanerochaete sordida strain YK-624.</title>
        <authorList>
            <person name="Mori T."/>
            <person name="Dohra H."/>
            <person name="Suzuki T."/>
            <person name="Kawagishi H."/>
            <person name="Hirai H."/>
        </authorList>
    </citation>
    <scope>NUCLEOTIDE SEQUENCE [LARGE SCALE GENOMIC DNA]</scope>
    <source>
        <strain evidence="2 3">YK-624</strain>
    </source>
</reference>
<feature type="region of interest" description="Disordered" evidence="1">
    <location>
        <begin position="107"/>
        <end position="130"/>
    </location>
</feature>
<evidence type="ECO:0000256" key="1">
    <source>
        <dbReference type="SAM" id="MobiDB-lite"/>
    </source>
</evidence>
<feature type="compositionally biased region" description="Low complexity" evidence="1">
    <location>
        <begin position="107"/>
        <end position="117"/>
    </location>
</feature>
<evidence type="ECO:0000313" key="2">
    <source>
        <dbReference type="EMBL" id="GJF00391.1"/>
    </source>
</evidence>
<organism evidence="2 3">
    <name type="scientific">Phanerochaete sordida</name>
    <dbReference type="NCBI Taxonomy" id="48140"/>
    <lineage>
        <taxon>Eukaryota</taxon>
        <taxon>Fungi</taxon>
        <taxon>Dikarya</taxon>
        <taxon>Basidiomycota</taxon>
        <taxon>Agaricomycotina</taxon>
        <taxon>Agaricomycetes</taxon>
        <taxon>Polyporales</taxon>
        <taxon>Phanerochaetaceae</taxon>
        <taxon>Phanerochaete</taxon>
    </lineage>
</organism>
<dbReference type="OrthoDB" id="66144at2759"/>
<accession>A0A9P3LMG2</accession>
<sequence>MSRGDREITQGMLKHSMRDNYSEHGVEEYYRKVGLTYRNPHFPGVKTVLWLWFNKLWSMEGERIDQTDFNIFDMACGSGEATLSLIEWWQAGRKAFDVSQSPAAAASAPLRGQARAAQLEPPNLSPQSKRPSIYAADPFTAEAFHARTGLHNCSELSFKDVAEGLLPPAPLTSAEALLKSTAAEPSSIALEMTICSFALHLIESQSELFSLLWELSTKCRWLIVVAPHKKPEIKEGWGWVKWDVESWAETQMSDVRGEILRDRVHCRVYRSVNVNDS</sequence>
<proteinExistence type="predicted"/>
<dbReference type="AlphaFoldDB" id="A0A9P3LMG2"/>
<name>A0A9P3LMG2_9APHY</name>
<dbReference type="EMBL" id="BPQB01000150">
    <property type="protein sequence ID" value="GJF00391.1"/>
    <property type="molecule type" value="Genomic_DNA"/>
</dbReference>